<dbReference type="AlphaFoldDB" id="A0A6I8LWS5"/>
<feature type="region of interest" description="Disordered" evidence="1">
    <location>
        <begin position="1"/>
        <end position="43"/>
    </location>
</feature>
<evidence type="ECO:0000313" key="3">
    <source>
        <dbReference type="Proteomes" id="UP000399805"/>
    </source>
</evidence>
<evidence type="ECO:0000313" key="2">
    <source>
        <dbReference type="EMBL" id="VVJ21672.1"/>
    </source>
</evidence>
<proteinExistence type="predicted"/>
<gene>
    <name evidence="2" type="ORF">AA23TX_06693</name>
</gene>
<keyword evidence="3" id="KW-1185">Reference proteome</keyword>
<evidence type="ECO:0000256" key="1">
    <source>
        <dbReference type="SAM" id="MobiDB-lite"/>
    </source>
</evidence>
<dbReference type="EMBL" id="CABVGP010000002">
    <property type="protein sequence ID" value="VVJ21672.1"/>
    <property type="molecule type" value="Genomic_DNA"/>
</dbReference>
<name>A0A6I8LWS5_9PSEU</name>
<accession>A0A6I8LWS5</accession>
<protein>
    <submittedName>
        <fullName evidence="2">Uncharacterized protein</fullName>
    </submittedName>
</protein>
<organism evidence="2 3">
    <name type="scientific">Amycolatopsis camponoti</name>
    <dbReference type="NCBI Taxonomy" id="2606593"/>
    <lineage>
        <taxon>Bacteria</taxon>
        <taxon>Bacillati</taxon>
        <taxon>Actinomycetota</taxon>
        <taxon>Actinomycetes</taxon>
        <taxon>Pseudonocardiales</taxon>
        <taxon>Pseudonocardiaceae</taxon>
        <taxon>Amycolatopsis</taxon>
    </lineage>
</organism>
<reference evidence="2 3" key="1">
    <citation type="submission" date="2019-09" db="EMBL/GenBank/DDBJ databases">
        <authorList>
            <person name="Leyn A S."/>
        </authorList>
    </citation>
    <scope>NUCLEOTIDE SEQUENCE [LARGE SCALE GENOMIC DNA]</scope>
    <source>
        <strain evidence="2">AA231_1</strain>
    </source>
</reference>
<sequence length="43" mass="4627">MSRGLPDDERGPAEHGANQADTSRPPPAGPDPVVEYDHGWQSE</sequence>
<feature type="compositionally biased region" description="Basic and acidic residues" evidence="1">
    <location>
        <begin position="1"/>
        <end position="13"/>
    </location>
</feature>
<dbReference type="Proteomes" id="UP000399805">
    <property type="component" value="Unassembled WGS sequence"/>
</dbReference>